<feature type="active site" evidence="5">
    <location>
        <position position="16"/>
    </location>
</feature>
<dbReference type="CDD" id="cd16343">
    <property type="entry name" value="LMWPTP"/>
    <property type="match status" value="1"/>
</dbReference>
<feature type="active site" description="Proton donor" evidence="5">
    <location>
        <position position="126"/>
    </location>
</feature>
<dbReference type="InterPro" id="IPR050438">
    <property type="entry name" value="LMW_PTPase"/>
</dbReference>
<evidence type="ECO:0000256" key="1">
    <source>
        <dbReference type="ARBA" id="ARBA00011063"/>
    </source>
</evidence>
<evidence type="ECO:0000256" key="4">
    <source>
        <dbReference type="ARBA" id="ARBA00022912"/>
    </source>
</evidence>
<evidence type="ECO:0000313" key="8">
    <source>
        <dbReference type="Proteomes" id="UP000078507"/>
    </source>
</evidence>
<keyword evidence="3" id="KW-0378">Hydrolase</keyword>
<dbReference type="EMBL" id="LNQB01000047">
    <property type="protein sequence ID" value="OAP50012.1"/>
    <property type="molecule type" value="Genomic_DNA"/>
</dbReference>
<reference evidence="7 8" key="1">
    <citation type="submission" date="2015-11" db="EMBL/GenBank/DDBJ databases">
        <title>Ensifer anhuiense sp. nov., an effective nitrogen fixation bacterium with Glycine soja.</title>
        <authorList>
            <person name="Yan H."/>
            <person name="Chen W."/>
        </authorList>
    </citation>
    <scope>NUCLEOTIDE SEQUENCE [LARGE SCALE GENOMIC DNA]</scope>
    <source>
        <strain evidence="7 8">LMG 7837</strain>
    </source>
</reference>
<proteinExistence type="inferred from homology"/>
<evidence type="ECO:0000256" key="2">
    <source>
        <dbReference type="ARBA" id="ARBA00013064"/>
    </source>
</evidence>
<feature type="domain" description="Phosphotyrosine protein phosphatase I" evidence="6">
    <location>
        <begin position="4"/>
        <end position="152"/>
    </location>
</feature>
<evidence type="ECO:0000256" key="3">
    <source>
        <dbReference type="ARBA" id="ARBA00022801"/>
    </source>
</evidence>
<dbReference type="SUPFAM" id="SSF52788">
    <property type="entry name" value="Phosphotyrosine protein phosphatases I"/>
    <property type="match status" value="1"/>
</dbReference>
<protein>
    <recommendedName>
        <fullName evidence="2">protein-tyrosine-phosphatase</fullName>
        <ecNumber evidence="2">3.1.3.48</ecNumber>
    </recommendedName>
</protein>
<keyword evidence="8" id="KW-1185">Reference proteome</keyword>
<dbReference type="STRING" id="36856.ATB98_09485"/>
<dbReference type="Gene3D" id="3.40.50.2300">
    <property type="match status" value="1"/>
</dbReference>
<comment type="caution">
    <text evidence="7">The sequence shown here is derived from an EMBL/GenBank/DDBJ whole genome shotgun (WGS) entry which is preliminary data.</text>
</comment>
<organism evidence="7 8">
    <name type="scientific">Sinorhizobium saheli</name>
    <dbReference type="NCBI Taxonomy" id="36856"/>
    <lineage>
        <taxon>Bacteria</taxon>
        <taxon>Pseudomonadati</taxon>
        <taxon>Pseudomonadota</taxon>
        <taxon>Alphaproteobacteria</taxon>
        <taxon>Hyphomicrobiales</taxon>
        <taxon>Rhizobiaceae</taxon>
        <taxon>Sinorhizobium/Ensifer group</taxon>
        <taxon>Sinorhizobium</taxon>
    </lineage>
</organism>
<dbReference type="RefSeq" id="WP_066868522.1">
    <property type="nucleotide sequence ID" value="NZ_LNQB01000047.1"/>
</dbReference>
<dbReference type="SMART" id="SM00226">
    <property type="entry name" value="LMWPc"/>
    <property type="match status" value="1"/>
</dbReference>
<feature type="active site" description="Nucleophile" evidence="5">
    <location>
        <position position="10"/>
    </location>
</feature>
<evidence type="ECO:0000313" key="7">
    <source>
        <dbReference type="EMBL" id="OAP50012.1"/>
    </source>
</evidence>
<dbReference type="PANTHER" id="PTHR11717:SF7">
    <property type="entry name" value="LOW MOLECULAR WEIGHT PHOSPHOTYROSINE PROTEIN PHOSPHATASE"/>
    <property type="match status" value="1"/>
</dbReference>
<dbReference type="InterPro" id="IPR023485">
    <property type="entry name" value="Ptyr_pPase"/>
</dbReference>
<dbReference type="OrthoDB" id="9784339at2"/>
<dbReference type="PRINTS" id="PR00719">
    <property type="entry name" value="LMWPTPASE"/>
</dbReference>
<dbReference type="AlphaFoldDB" id="A0A178YQY2"/>
<gene>
    <name evidence="7" type="ORF">ATB98_09485</name>
</gene>
<evidence type="ECO:0000259" key="6">
    <source>
        <dbReference type="SMART" id="SM00226"/>
    </source>
</evidence>
<dbReference type="GO" id="GO:0004725">
    <property type="term" value="F:protein tyrosine phosphatase activity"/>
    <property type="evidence" value="ECO:0007669"/>
    <property type="project" value="UniProtKB-EC"/>
</dbReference>
<dbReference type="PANTHER" id="PTHR11717">
    <property type="entry name" value="LOW MOLECULAR WEIGHT PROTEIN TYROSINE PHOSPHATASE"/>
    <property type="match status" value="1"/>
</dbReference>
<dbReference type="Pfam" id="PF01451">
    <property type="entry name" value="LMWPc"/>
    <property type="match status" value="1"/>
</dbReference>
<keyword evidence="4" id="KW-0904">Protein phosphatase</keyword>
<comment type="similarity">
    <text evidence="1">Belongs to the low molecular weight phosphotyrosine protein phosphatase family.</text>
</comment>
<dbReference type="EC" id="3.1.3.48" evidence="2"/>
<name>A0A178YQY2_SINSA</name>
<sequence length="166" mass="17763">MKPVGILFVCLGNICRSPLAEGIMRELATRAGRARAISIDSAGTGAWHVGDPPDRRSVAVARAHGIDIAALRGRKIDVADFAAFDLILGMDRANVRDLRALAPEATADKVHLFMDYAAGRDEDVPDPYYEAAGAFEALYQMLEAGCSSLLARLERSSSSGKTSSVR</sequence>
<dbReference type="Proteomes" id="UP000078507">
    <property type="component" value="Unassembled WGS sequence"/>
</dbReference>
<dbReference type="InterPro" id="IPR017867">
    <property type="entry name" value="Tyr_phospatase_low_mol_wt"/>
</dbReference>
<accession>A0A178YQY2</accession>
<evidence type="ECO:0000256" key="5">
    <source>
        <dbReference type="PIRSR" id="PIRSR617867-1"/>
    </source>
</evidence>
<dbReference type="InterPro" id="IPR036196">
    <property type="entry name" value="Ptyr_pPase_sf"/>
</dbReference>